<proteinExistence type="predicted"/>
<reference evidence="2" key="1">
    <citation type="journal article" date="2024" name="Proc. Natl. Acad. Sci. U.S.A.">
        <title>Extraordinary preservation of gene collinearity over three hundred million years revealed in homosporous lycophytes.</title>
        <authorList>
            <person name="Li C."/>
            <person name="Wickell D."/>
            <person name="Kuo L.Y."/>
            <person name="Chen X."/>
            <person name="Nie B."/>
            <person name="Liao X."/>
            <person name="Peng D."/>
            <person name="Ji J."/>
            <person name="Jenkins J."/>
            <person name="Williams M."/>
            <person name="Shu S."/>
            <person name="Plott C."/>
            <person name="Barry K."/>
            <person name="Rajasekar S."/>
            <person name="Grimwood J."/>
            <person name="Han X."/>
            <person name="Sun S."/>
            <person name="Hou Z."/>
            <person name="He W."/>
            <person name="Dai G."/>
            <person name="Sun C."/>
            <person name="Schmutz J."/>
            <person name="Leebens-Mack J.H."/>
            <person name="Li F.W."/>
            <person name="Wang L."/>
        </authorList>
    </citation>
    <scope>NUCLEOTIDE SEQUENCE [LARGE SCALE GENOMIC DNA]</scope>
    <source>
        <strain evidence="2">cv. PW_Plant_1</strain>
    </source>
</reference>
<keyword evidence="2" id="KW-1185">Reference proteome</keyword>
<dbReference type="EMBL" id="CM055100">
    <property type="protein sequence ID" value="KAJ7543026.1"/>
    <property type="molecule type" value="Genomic_DNA"/>
</dbReference>
<sequence length="316" mass="35449">MTLHCMAFTRAIDRASQLLPSHSSVFYHVRACFLTPSTASLLFNRNKISSAVCGSLYTDNDDTGFSNPRVVPQSTINAMIEEIYGELAVQSIQGEGGAARVRQHANPLKKNLMGPYYPPVWAMVFTNPKLPLSVDIGSGSGRFLMLLAKRNSGSSNFLGLDVRHKLVERSNAWAEQLQLKNMHFITANATIALDSLLATYPGKLTFVSILCPDPQFKTRHYKRRIVQRPLVNAIMKYLAVGGKIFLESDVEEVVLDMKRHFKEHLGDSLVLVKKHESTSIEEKEWYPENPTGVPTEREVAVLGRGLPMFRLLYERV</sequence>
<gene>
    <name evidence="1" type="ORF">O6H91_09G022600</name>
</gene>
<organism evidence="1 2">
    <name type="scientific">Diphasiastrum complanatum</name>
    <name type="common">Issler's clubmoss</name>
    <name type="synonym">Lycopodium complanatum</name>
    <dbReference type="NCBI Taxonomy" id="34168"/>
    <lineage>
        <taxon>Eukaryota</taxon>
        <taxon>Viridiplantae</taxon>
        <taxon>Streptophyta</taxon>
        <taxon>Embryophyta</taxon>
        <taxon>Tracheophyta</taxon>
        <taxon>Lycopodiopsida</taxon>
        <taxon>Lycopodiales</taxon>
        <taxon>Lycopodiaceae</taxon>
        <taxon>Lycopodioideae</taxon>
        <taxon>Diphasiastrum</taxon>
    </lineage>
</organism>
<evidence type="ECO:0000313" key="2">
    <source>
        <dbReference type="Proteomes" id="UP001162992"/>
    </source>
</evidence>
<evidence type="ECO:0000313" key="1">
    <source>
        <dbReference type="EMBL" id="KAJ7543026.1"/>
    </source>
</evidence>
<dbReference type="Proteomes" id="UP001162992">
    <property type="component" value="Chromosome 9"/>
</dbReference>
<comment type="caution">
    <text evidence="1">The sequence shown here is derived from an EMBL/GenBank/DDBJ whole genome shotgun (WGS) entry which is preliminary data.</text>
</comment>
<protein>
    <submittedName>
        <fullName evidence="1">Uncharacterized protein</fullName>
    </submittedName>
</protein>
<accession>A0ACC2CLZ3</accession>
<name>A0ACC2CLZ3_DIPCM</name>